<accession>A0A8T0J768</accession>
<evidence type="ECO:0000313" key="1">
    <source>
        <dbReference type="EMBL" id="KAG0591062.1"/>
    </source>
</evidence>
<dbReference type="AlphaFoldDB" id="A0A8T0J768"/>
<dbReference type="EMBL" id="CM026421">
    <property type="protein sequence ID" value="KAG0591062.1"/>
    <property type="molecule type" value="Genomic_DNA"/>
</dbReference>
<organism evidence="1 2">
    <name type="scientific">Ceratodon purpureus</name>
    <name type="common">Fire moss</name>
    <name type="synonym">Dicranum purpureum</name>
    <dbReference type="NCBI Taxonomy" id="3225"/>
    <lineage>
        <taxon>Eukaryota</taxon>
        <taxon>Viridiplantae</taxon>
        <taxon>Streptophyta</taxon>
        <taxon>Embryophyta</taxon>
        <taxon>Bryophyta</taxon>
        <taxon>Bryophytina</taxon>
        <taxon>Bryopsida</taxon>
        <taxon>Dicranidae</taxon>
        <taxon>Pseudoditrichales</taxon>
        <taxon>Ditrichaceae</taxon>
        <taxon>Ceratodon</taxon>
    </lineage>
</organism>
<keyword evidence="2" id="KW-1185">Reference proteome</keyword>
<sequence>MFATARRLCPRPAKLSSVGEQVESASQALYKILEQHGPITATECWSHASQMESHALKSKQHLKMMLRWMRERKTVNVVCQHKGDKKSSNPNDRKFLFSIAPPKVLVVQDQSLTAAPAV</sequence>
<protein>
    <submittedName>
        <fullName evidence="1">Uncharacterized protein</fullName>
    </submittedName>
</protein>
<dbReference type="PANTHER" id="PTHR35110:SF1">
    <property type="entry name" value="EXPRESSED PROTEIN"/>
    <property type="match status" value="1"/>
</dbReference>
<reference evidence="1" key="1">
    <citation type="submission" date="2020-06" db="EMBL/GenBank/DDBJ databases">
        <title>WGS assembly of Ceratodon purpureus strain R40.</title>
        <authorList>
            <person name="Carey S.B."/>
            <person name="Jenkins J."/>
            <person name="Shu S."/>
            <person name="Lovell J.T."/>
            <person name="Sreedasyam A."/>
            <person name="Maumus F."/>
            <person name="Tiley G.P."/>
            <person name="Fernandez-Pozo N."/>
            <person name="Barry K."/>
            <person name="Chen C."/>
            <person name="Wang M."/>
            <person name="Lipzen A."/>
            <person name="Daum C."/>
            <person name="Saski C.A."/>
            <person name="Payton A.C."/>
            <person name="Mcbreen J.C."/>
            <person name="Conrad R.E."/>
            <person name="Kollar L.M."/>
            <person name="Olsson S."/>
            <person name="Huttunen S."/>
            <person name="Landis J.B."/>
            <person name="Wickett N.J."/>
            <person name="Johnson M.G."/>
            <person name="Rensing S.A."/>
            <person name="Grimwood J."/>
            <person name="Schmutz J."/>
            <person name="Mcdaniel S.F."/>
        </authorList>
    </citation>
    <scope>NUCLEOTIDE SEQUENCE</scope>
    <source>
        <strain evidence="1">R40</strain>
    </source>
</reference>
<proteinExistence type="predicted"/>
<dbReference type="Proteomes" id="UP000822688">
    <property type="component" value="Chromosome 1"/>
</dbReference>
<name>A0A8T0J768_CERPU</name>
<dbReference type="PANTHER" id="PTHR35110">
    <property type="entry name" value="EXPRESSED PROTEIN"/>
    <property type="match status" value="1"/>
</dbReference>
<comment type="caution">
    <text evidence="1">The sequence shown here is derived from an EMBL/GenBank/DDBJ whole genome shotgun (WGS) entry which is preliminary data.</text>
</comment>
<gene>
    <name evidence="1" type="ORF">KC19_1G146300</name>
</gene>
<evidence type="ECO:0000313" key="2">
    <source>
        <dbReference type="Proteomes" id="UP000822688"/>
    </source>
</evidence>